<accession>A0A1G9N6U1</accession>
<dbReference type="PANTHER" id="PTHR12993">
    <property type="entry name" value="N-ACETYLGLUCOSAMINYL-PHOSPHATIDYLINOSITOL DE-N-ACETYLASE-RELATED"/>
    <property type="match status" value="1"/>
</dbReference>
<evidence type="ECO:0000313" key="3">
    <source>
        <dbReference type="Proteomes" id="UP000199226"/>
    </source>
</evidence>
<dbReference type="Pfam" id="PF02585">
    <property type="entry name" value="PIG-L"/>
    <property type="match status" value="1"/>
</dbReference>
<evidence type="ECO:0000313" key="2">
    <source>
        <dbReference type="EMBL" id="SDL81837.1"/>
    </source>
</evidence>
<dbReference type="InterPro" id="IPR024078">
    <property type="entry name" value="LmbE-like_dom_sf"/>
</dbReference>
<keyword evidence="3" id="KW-1185">Reference proteome</keyword>
<dbReference type="STRING" id="990371.SAMN05421813_102246"/>
<name>A0A1G9N6U1_9SPHI</name>
<evidence type="ECO:0000256" key="1">
    <source>
        <dbReference type="SAM" id="SignalP"/>
    </source>
</evidence>
<dbReference type="AlphaFoldDB" id="A0A1G9N6U1"/>
<dbReference type="InterPro" id="IPR021277">
    <property type="entry name" value="DUF2610"/>
</dbReference>
<reference evidence="3" key="1">
    <citation type="submission" date="2016-10" db="EMBL/GenBank/DDBJ databases">
        <authorList>
            <person name="Varghese N."/>
            <person name="Submissions S."/>
        </authorList>
    </citation>
    <scope>NUCLEOTIDE SEQUENCE [LARGE SCALE GENOMIC DNA]</scope>
    <source>
        <strain evidence="3">DSM 24536</strain>
    </source>
</reference>
<organism evidence="2 3">
    <name type="scientific">Daejeonella rubra</name>
    <dbReference type="NCBI Taxonomy" id="990371"/>
    <lineage>
        <taxon>Bacteria</taxon>
        <taxon>Pseudomonadati</taxon>
        <taxon>Bacteroidota</taxon>
        <taxon>Sphingobacteriia</taxon>
        <taxon>Sphingobacteriales</taxon>
        <taxon>Sphingobacteriaceae</taxon>
        <taxon>Daejeonella</taxon>
    </lineage>
</organism>
<dbReference type="GO" id="GO:0016811">
    <property type="term" value="F:hydrolase activity, acting on carbon-nitrogen (but not peptide) bonds, in linear amides"/>
    <property type="evidence" value="ECO:0007669"/>
    <property type="project" value="TreeGrafter"/>
</dbReference>
<dbReference type="OrthoDB" id="9790023at2"/>
<dbReference type="Pfam" id="PF11020">
    <property type="entry name" value="DUF2610"/>
    <property type="match status" value="1"/>
</dbReference>
<dbReference type="RefSeq" id="WP_090699298.1">
    <property type="nucleotide sequence ID" value="NZ_FNHH01000002.1"/>
</dbReference>
<feature type="signal peptide" evidence="1">
    <location>
        <begin position="1"/>
        <end position="20"/>
    </location>
</feature>
<dbReference type="EMBL" id="FNHH01000002">
    <property type="protein sequence ID" value="SDL81837.1"/>
    <property type="molecule type" value="Genomic_DNA"/>
</dbReference>
<sequence length="291" mass="32979">MKIQSLFFFLLIFCFTTISAQEKPLQIIMIGAHPDDCDIKSGGTAALFIAMGHKVKFLSVTNGDAGHMNEGGGMLAKRRLEETKEVARRLGVSYEVLDNHDGELLPTLAIRFEIIRRIREWNADVVIAPRPNDYHPDHRYTGVLVQDAAFMVGVPNVAADTPPLRKNPVFLYFQDNFKKPNPFQPDIAVDITSVFDKKIYSLDAHKSQFYEWLPWIGGNPEKVPSGPAERIEWLKKQRTGSISAEVKSSLQKWYGAEKAEQVKFSEAFEICEYGRRPSETEIKMLFPMLGK</sequence>
<protein>
    <submittedName>
        <fullName evidence="2">N-acetylglucosaminyl deacetylase, LmbE family</fullName>
    </submittedName>
</protein>
<keyword evidence="1" id="KW-0732">Signal</keyword>
<dbReference type="Gene3D" id="3.40.50.10320">
    <property type="entry name" value="LmbE-like"/>
    <property type="match status" value="1"/>
</dbReference>
<proteinExistence type="predicted"/>
<gene>
    <name evidence="2" type="ORF">SAMN05421813_102246</name>
</gene>
<dbReference type="PANTHER" id="PTHR12993:SF11">
    <property type="entry name" value="N-ACETYLGLUCOSAMINYL-PHOSPHATIDYLINOSITOL DE-N-ACETYLASE"/>
    <property type="match status" value="1"/>
</dbReference>
<dbReference type="Proteomes" id="UP000199226">
    <property type="component" value="Unassembled WGS sequence"/>
</dbReference>
<feature type="chain" id="PRO_5011592203" evidence="1">
    <location>
        <begin position="21"/>
        <end position="291"/>
    </location>
</feature>
<dbReference type="InterPro" id="IPR003737">
    <property type="entry name" value="GlcNAc_PI_deacetylase-related"/>
</dbReference>
<dbReference type="SUPFAM" id="SSF102588">
    <property type="entry name" value="LmbE-like"/>
    <property type="match status" value="1"/>
</dbReference>